<dbReference type="GO" id="GO:0046982">
    <property type="term" value="F:protein heterodimerization activity"/>
    <property type="evidence" value="ECO:0007669"/>
    <property type="project" value="InterPro"/>
</dbReference>
<dbReference type="Pfam" id="PF00808">
    <property type="entry name" value="CBFD_NFYB_HMF"/>
    <property type="match status" value="1"/>
</dbReference>
<evidence type="ECO:0000256" key="6">
    <source>
        <dbReference type="ARBA" id="ARBA00023125"/>
    </source>
</evidence>
<dbReference type="GO" id="GO:0003677">
    <property type="term" value="F:DNA binding"/>
    <property type="evidence" value="ECO:0007669"/>
    <property type="project" value="UniProtKB-KW"/>
</dbReference>
<comment type="caution">
    <text evidence="8">The sequence shown here is derived from an EMBL/GenBank/DDBJ whole genome shotgun (WGS) entry which is preliminary data.</text>
</comment>
<keyword evidence="5" id="KW-0963">Cytoplasm</keyword>
<evidence type="ECO:0000256" key="3">
    <source>
        <dbReference type="ARBA" id="ARBA00008264"/>
    </source>
</evidence>
<sequence length="81" mass="8896">MSEKQLEIPSAPIHRIIKKAGAARVSEDAADELRRILESVGALIAKEAFELAQYAGRRTVKKEDVERAAKTVLRNLPGTVN</sequence>
<protein>
    <submittedName>
        <fullName evidence="8">Histone family protein</fullName>
    </submittedName>
</protein>
<evidence type="ECO:0000256" key="5">
    <source>
        <dbReference type="ARBA" id="ARBA00022490"/>
    </source>
</evidence>
<dbReference type="InterPro" id="IPR050947">
    <property type="entry name" value="Archaeal_histone_HMF"/>
</dbReference>
<evidence type="ECO:0000259" key="7">
    <source>
        <dbReference type="Pfam" id="PF00808"/>
    </source>
</evidence>
<keyword evidence="6" id="KW-0238">DNA-binding</keyword>
<evidence type="ECO:0000256" key="4">
    <source>
        <dbReference type="ARBA" id="ARBA00022454"/>
    </source>
</evidence>
<dbReference type="InterPro" id="IPR009072">
    <property type="entry name" value="Histone-fold"/>
</dbReference>
<gene>
    <name evidence="8" type="ORF">ENM42_03160</name>
</gene>
<dbReference type="InterPro" id="IPR050004">
    <property type="entry name" value="HmfB-like"/>
</dbReference>
<proteinExistence type="inferred from homology"/>
<comment type="subcellular location">
    <subcellularLocation>
        <location evidence="1">Chromosome</location>
    </subcellularLocation>
    <subcellularLocation>
        <location evidence="2">Cytoplasm</location>
    </subcellularLocation>
</comment>
<name>A0A7C5U4E2_CALS0</name>
<dbReference type="CDD" id="cd22909">
    <property type="entry name" value="HFD_archaea_histone-like"/>
    <property type="match status" value="1"/>
</dbReference>
<dbReference type="PANTHER" id="PTHR47828">
    <property type="entry name" value="ARCHAEAL HISTONE A"/>
    <property type="match status" value="1"/>
</dbReference>
<evidence type="ECO:0000313" key="8">
    <source>
        <dbReference type="EMBL" id="HHR40808.1"/>
    </source>
</evidence>
<evidence type="ECO:0000256" key="2">
    <source>
        <dbReference type="ARBA" id="ARBA00004496"/>
    </source>
</evidence>
<dbReference type="EMBL" id="DRXS01000175">
    <property type="protein sequence ID" value="HHR40808.1"/>
    <property type="molecule type" value="Genomic_DNA"/>
</dbReference>
<dbReference type="AlphaFoldDB" id="A0A7C5U4E2"/>
<dbReference type="InterPro" id="IPR003958">
    <property type="entry name" value="CBFA_NFYB_domain"/>
</dbReference>
<reference evidence="8" key="1">
    <citation type="journal article" date="2020" name="mSystems">
        <title>Genome- and Community-Level Interaction Insights into Carbon Utilization and Element Cycling Functions of Hydrothermarchaeota in Hydrothermal Sediment.</title>
        <authorList>
            <person name="Zhou Z."/>
            <person name="Liu Y."/>
            <person name="Xu W."/>
            <person name="Pan J."/>
            <person name="Luo Z.H."/>
            <person name="Li M."/>
        </authorList>
    </citation>
    <scope>NUCLEOTIDE SEQUENCE [LARGE SCALE GENOMIC DNA]</scope>
    <source>
        <strain evidence="8">SpSt-1084</strain>
    </source>
</reference>
<dbReference type="Gene3D" id="1.10.20.10">
    <property type="entry name" value="Histone, subunit A"/>
    <property type="match status" value="1"/>
</dbReference>
<feature type="domain" description="Transcription factor CBF/NF-Y/archaeal histone" evidence="7">
    <location>
        <begin position="7"/>
        <end position="68"/>
    </location>
</feature>
<evidence type="ECO:0000256" key="1">
    <source>
        <dbReference type="ARBA" id="ARBA00004286"/>
    </source>
</evidence>
<dbReference type="GO" id="GO:0005694">
    <property type="term" value="C:chromosome"/>
    <property type="evidence" value="ECO:0007669"/>
    <property type="project" value="UniProtKB-SubCell"/>
</dbReference>
<dbReference type="PANTHER" id="PTHR47828:SF1">
    <property type="entry name" value="ARCHAEAL HISTONE A"/>
    <property type="match status" value="1"/>
</dbReference>
<dbReference type="GO" id="GO:0005737">
    <property type="term" value="C:cytoplasm"/>
    <property type="evidence" value="ECO:0007669"/>
    <property type="project" value="UniProtKB-SubCell"/>
</dbReference>
<dbReference type="NCBIfam" id="NF043032">
    <property type="entry name" value="archaea_histone"/>
    <property type="match status" value="1"/>
</dbReference>
<organism evidence="8">
    <name type="scientific">Caldiarchaeum subterraneum</name>
    <dbReference type="NCBI Taxonomy" id="311458"/>
    <lineage>
        <taxon>Archaea</taxon>
        <taxon>Nitrososphaerota</taxon>
        <taxon>Candidatus Caldarchaeales</taxon>
        <taxon>Candidatus Caldarchaeaceae</taxon>
        <taxon>Candidatus Caldarchaeum</taxon>
    </lineage>
</organism>
<keyword evidence="4" id="KW-0158">Chromosome</keyword>
<dbReference type="SUPFAM" id="SSF47113">
    <property type="entry name" value="Histone-fold"/>
    <property type="match status" value="1"/>
</dbReference>
<accession>A0A7C5U4E2</accession>
<comment type="similarity">
    <text evidence="3">Belongs to the archaeal histone HMF family.</text>
</comment>